<keyword evidence="1" id="KW-0812">Transmembrane</keyword>
<feature type="transmembrane region" description="Helical" evidence="1">
    <location>
        <begin position="111"/>
        <end position="131"/>
    </location>
</feature>
<dbReference type="EMBL" id="AEVI01000020">
    <property type="protein sequence ID" value="EFX96550.1"/>
    <property type="molecule type" value="Genomic_DNA"/>
</dbReference>
<feature type="transmembrane region" description="Helical" evidence="1">
    <location>
        <begin position="147"/>
        <end position="164"/>
    </location>
</feature>
<accession>A0ABP2KJY8</accession>
<protein>
    <recommendedName>
        <fullName evidence="4">DUF2975 domain-containing protein</fullName>
    </recommendedName>
</protein>
<evidence type="ECO:0000313" key="2">
    <source>
        <dbReference type="EMBL" id="EFX96550.1"/>
    </source>
</evidence>
<reference evidence="2 3" key="1">
    <citation type="submission" date="2011-01" db="EMBL/GenBank/DDBJ databases">
        <authorList>
            <person name="Muzny D."/>
            <person name="Qin X."/>
            <person name="Buhay C."/>
            <person name="Dugan-Rocha S."/>
            <person name="Ding Y."/>
            <person name="Chen G."/>
            <person name="Hawes A."/>
            <person name="Holder M."/>
            <person name="Jhangiani S."/>
            <person name="Johnson A."/>
            <person name="Khan Z."/>
            <person name="Li Z."/>
            <person name="Liu W."/>
            <person name="Liu X."/>
            <person name="Perez L."/>
            <person name="Shen H."/>
            <person name="Wang Q."/>
            <person name="Watt J."/>
            <person name="Xi L."/>
            <person name="Xin Y."/>
            <person name="Zhou J."/>
            <person name="Deng J."/>
            <person name="Jiang H."/>
            <person name="Liu Y."/>
            <person name="Qu J."/>
            <person name="Song X.-Z."/>
            <person name="Zhang L."/>
            <person name="Villasana D."/>
            <person name="Johnson A."/>
            <person name="Liu J."/>
            <person name="Liyanage D."/>
            <person name="Lorensuhewa L."/>
            <person name="Robinson T."/>
            <person name="Song A."/>
            <person name="Song B.-B."/>
            <person name="Dinh H."/>
            <person name="Thornton R."/>
            <person name="Coyle M."/>
            <person name="Francisco L."/>
            <person name="Jackson L."/>
            <person name="Javaid M."/>
            <person name="Korchina V."/>
            <person name="Kovar C."/>
            <person name="Mata R."/>
            <person name="Mathew T."/>
            <person name="Ngo R."/>
            <person name="Nguyen L."/>
            <person name="Nguyen N."/>
            <person name="Okwuonu G."/>
            <person name="Ongeri F."/>
            <person name="Pham C."/>
            <person name="Simmons D."/>
            <person name="Wilczek-Boney K."/>
            <person name="Hale W."/>
            <person name="Jakkamsetti A."/>
            <person name="Pham P."/>
            <person name="Ruth R."/>
            <person name="San Lucas F."/>
            <person name="Warren J."/>
            <person name="Zhang J."/>
            <person name="Zhao Z."/>
            <person name="Zhou C."/>
            <person name="Zhu D."/>
            <person name="Lee S."/>
            <person name="Bess C."/>
            <person name="Blankenburg K."/>
            <person name="Forbes L."/>
            <person name="Fu Q."/>
            <person name="Gubbala S."/>
            <person name="Hirani K."/>
            <person name="Jayaseelan J.C."/>
            <person name="Lara F."/>
            <person name="Munidasa M."/>
            <person name="Palculict T."/>
            <person name="Patil S."/>
            <person name="Pu L.-L."/>
            <person name="Saada N."/>
            <person name="Tang L."/>
            <person name="Weissenberger G."/>
            <person name="Zhu Y."/>
            <person name="Hemphill L."/>
            <person name="Shang Y."/>
            <person name="Youmans B."/>
            <person name="Ayvaz T."/>
            <person name="Ross M."/>
            <person name="Santibanez J."/>
            <person name="Aqrawi P."/>
            <person name="Gross S."/>
            <person name="Joshi V."/>
            <person name="Fowler G."/>
            <person name="Nazareth L."/>
            <person name="Reid J."/>
            <person name="Worley K."/>
            <person name="Petrosino J."/>
            <person name="Highlander S."/>
            <person name="Gibbs R."/>
        </authorList>
    </citation>
    <scope>NUCLEOTIDE SEQUENCE [LARGE SCALE GENOMIC DNA]</scope>
    <source>
        <strain evidence="2 3">ATCC 49124</strain>
    </source>
</reference>
<feature type="transmembrane region" description="Helical" evidence="1">
    <location>
        <begin position="60"/>
        <end position="80"/>
    </location>
</feature>
<dbReference type="Proteomes" id="UP000003697">
    <property type="component" value="Unassembled WGS sequence"/>
</dbReference>
<organism evidence="2 3">
    <name type="scientific">Streptococcus vestibularis ATCC 49124</name>
    <dbReference type="NCBI Taxonomy" id="889206"/>
    <lineage>
        <taxon>Bacteria</taxon>
        <taxon>Bacillati</taxon>
        <taxon>Bacillota</taxon>
        <taxon>Bacilli</taxon>
        <taxon>Lactobacillales</taxon>
        <taxon>Streptococcaceae</taxon>
        <taxon>Streptococcus</taxon>
    </lineage>
</organism>
<name>A0ABP2KJY8_STRVE</name>
<proteinExistence type="predicted"/>
<gene>
    <name evidence="2" type="ORF">HMPREF9425_0526</name>
</gene>
<evidence type="ECO:0000313" key="3">
    <source>
        <dbReference type="Proteomes" id="UP000003697"/>
    </source>
</evidence>
<keyword evidence="1" id="KW-0472">Membrane</keyword>
<feature type="transmembrane region" description="Helical" evidence="1">
    <location>
        <begin position="12"/>
        <end position="40"/>
    </location>
</feature>
<keyword evidence="1" id="KW-1133">Transmembrane helix</keyword>
<keyword evidence="3" id="KW-1185">Reference proteome</keyword>
<comment type="caution">
    <text evidence="2">The sequence shown here is derived from an EMBL/GenBank/DDBJ whole genome shotgun (WGS) entry which is preliminary data.</text>
</comment>
<evidence type="ECO:0000256" key="1">
    <source>
        <dbReference type="SAM" id="Phobius"/>
    </source>
</evidence>
<sequence length="178" mass="20768">MEVFYMNRFLKIIGYGLSLAQYVIWLLVFLLLIGVVGIFFGGQTSHGSFIFDYGNFIINIPIIFPLLVLFMTIAMCFIVIKLLKIWSILMIDFSDGKYFNFKNLKYLKKSFLFLLGLTIFQLSINLIFNYLNIDNVSGLFDLSIKNYFVNISFLILNYLLIIVFKKGEKIQKDNEEII</sequence>
<evidence type="ECO:0008006" key="4">
    <source>
        <dbReference type="Google" id="ProtNLM"/>
    </source>
</evidence>